<reference evidence="9" key="2">
    <citation type="journal article" date="2021" name="PeerJ">
        <title>Extensive microbial diversity within the chicken gut microbiome revealed by metagenomics and culture.</title>
        <authorList>
            <person name="Gilroy R."/>
            <person name="Ravi A."/>
            <person name="Getino M."/>
            <person name="Pursley I."/>
            <person name="Horton D.L."/>
            <person name="Alikhan N.F."/>
            <person name="Baker D."/>
            <person name="Gharbi K."/>
            <person name="Hall N."/>
            <person name="Watson M."/>
            <person name="Adriaenssens E.M."/>
            <person name="Foster-Nyarko E."/>
            <person name="Jarju S."/>
            <person name="Secka A."/>
            <person name="Antonio M."/>
            <person name="Oren A."/>
            <person name="Chaudhuri R.R."/>
            <person name="La Ragione R."/>
            <person name="Hildebrand F."/>
            <person name="Pallen M.J."/>
        </authorList>
    </citation>
    <scope>NUCLEOTIDE SEQUENCE</scope>
    <source>
        <strain evidence="9">15467</strain>
    </source>
</reference>
<dbReference type="Pfam" id="PF00884">
    <property type="entry name" value="Sulfatase"/>
    <property type="match status" value="1"/>
</dbReference>
<proteinExistence type="predicted"/>
<accession>A0A9D9GYK5</accession>
<feature type="transmembrane region" description="Helical" evidence="7">
    <location>
        <begin position="45"/>
        <end position="63"/>
    </location>
</feature>
<organism evidence="9 10">
    <name type="scientific">Candidatus Egerieousia excrementavium</name>
    <dbReference type="NCBI Taxonomy" id="2840778"/>
    <lineage>
        <taxon>Bacteria</taxon>
        <taxon>Pseudomonadati</taxon>
        <taxon>Bacteroidota</taxon>
        <taxon>Bacteroidia</taxon>
        <taxon>Bacteroidales</taxon>
        <taxon>Candidatus Egerieousia</taxon>
    </lineage>
</organism>
<evidence type="ECO:0000256" key="1">
    <source>
        <dbReference type="ARBA" id="ARBA00004651"/>
    </source>
</evidence>
<dbReference type="InterPro" id="IPR000917">
    <property type="entry name" value="Sulfatase_N"/>
</dbReference>
<dbReference type="PANTHER" id="PTHR30443:SF0">
    <property type="entry name" value="PHOSPHOETHANOLAMINE TRANSFERASE EPTA"/>
    <property type="match status" value="1"/>
</dbReference>
<evidence type="ECO:0000256" key="3">
    <source>
        <dbReference type="ARBA" id="ARBA00022679"/>
    </source>
</evidence>
<evidence type="ECO:0000259" key="8">
    <source>
        <dbReference type="Pfam" id="PF00884"/>
    </source>
</evidence>
<feature type="transmembrane region" description="Helical" evidence="7">
    <location>
        <begin position="155"/>
        <end position="174"/>
    </location>
</feature>
<feature type="transmembrane region" description="Helical" evidence="7">
    <location>
        <begin position="70"/>
        <end position="92"/>
    </location>
</feature>
<dbReference type="GO" id="GO:0009244">
    <property type="term" value="P:lipopolysaccharide core region biosynthetic process"/>
    <property type="evidence" value="ECO:0007669"/>
    <property type="project" value="TreeGrafter"/>
</dbReference>
<keyword evidence="4 7" id="KW-0812">Transmembrane</keyword>
<feature type="domain" description="Sulfatase N-terminal" evidence="8">
    <location>
        <begin position="234"/>
        <end position="515"/>
    </location>
</feature>
<evidence type="ECO:0000256" key="6">
    <source>
        <dbReference type="ARBA" id="ARBA00023136"/>
    </source>
</evidence>
<keyword evidence="5 7" id="KW-1133">Transmembrane helix</keyword>
<dbReference type="Proteomes" id="UP000823635">
    <property type="component" value="Unassembled WGS sequence"/>
</dbReference>
<dbReference type="Gene3D" id="3.40.720.10">
    <property type="entry name" value="Alkaline Phosphatase, subunit A"/>
    <property type="match status" value="1"/>
</dbReference>
<reference evidence="9" key="1">
    <citation type="submission" date="2020-10" db="EMBL/GenBank/DDBJ databases">
        <authorList>
            <person name="Gilroy R."/>
        </authorList>
    </citation>
    <scope>NUCLEOTIDE SEQUENCE</scope>
    <source>
        <strain evidence="9">15467</strain>
    </source>
</reference>
<keyword evidence="2" id="KW-1003">Cell membrane</keyword>
<evidence type="ECO:0000256" key="4">
    <source>
        <dbReference type="ARBA" id="ARBA00022692"/>
    </source>
</evidence>
<dbReference type="GO" id="GO:0016776">
    <property type="term" value="F:phosphotransferase activity, phosphate group as acceptor"/>
    <property type="evidence" value="ECO:0007669"/>
    <property type="project" value="TreeGrafter"/>
</dbReference>
<comment type="caution">
    <text evidence="9">The sequence shown here is derived from an EMBL/GenBank/DDBJ whole genome shotgun (WGS) entry which is preliminary data.</text>
</comment>
<feature type="transmembrane region" description="Helical" evidence="7">
    <location>
        <begin position="21"/>
        <end position="39"/>
    </location>
</feature>
<dbReference type="SUPFAM" id="SSF53649">
    <property type="entry name" value="Alkaline phosphatase-like"/>
    <property type="match status" value="1"/>
</dbReference>
<keyword evidence="3 9" id="KW-0808">Transferase</keyword>
<dbReference type="InterPro" id="IPR040423">
    <property type="entry name" value="PEA_transferase"/>
</dbReference>
<evidence type="ECO:0000313" key="9">
    <source>
        <dbReference type="EMBL" id="MBO8429037.1"/>
    </source>
</evidence>
<evidence type="ECO:0000256" key="2">
    <source>
        <dbReference type="ARBA" id="ARBA00022475"/>
    </source>
</evidence>
<dbReference type="GO" id="GO:0005886">
    <property type="term" value="C:plasma membrane"/>
    <property type="evidence" value="ECO:0007669"/>
    <property type="project" value="UniProtKB-SubCell"/>
</dbReference>
<comment type="subcellular location">
    <subcellularLocation>
        <location evidence="1">Cell membrane</location>
        <topology evidence="1">Multi-pass membrane protein</topology>
    </subcellularLocation>
</comment>
<dbReference type="AlphaFoldDB" id="A0A9D9GYK5"/>
<gene>
    <name evidence="9" type="ORF">IAC68_03770</name>
</gene>
<evidence type="ECO:0000313" key="10">
    <source>
        <dbReference type="Proteomes" id="UP000823635"/>
    </source>
</evidence>
<evidence type="ECO:0000256" key="7">
    <source>
        <dbReference type="SAM" id="Phobius"/>
    </source>
</evidence>
<name>A0A9D9GYK5_9BACT</name>
<keyword evidence="6 7" id="KW-0472">Membrane</keyword>
<dbReference type="InterPro" id="IPR017850">
    <property type="entry name" value="Alkaline_phosphatase_core_sf"/>
</dbReference>
<feature type="transmembrane region" description="Helical" evidence="7">
    <location>
        <begin position="120"/>
        <end position="143"/>
    </location>
</feature>
<dbReference type="CDD" id="cd16017">
    <property type="entry name" value="LptA"/>
    <property type="match status" value="1"/>
</dbReference>
<protein>
    <submittedName>
        <fullName evidence="9">Lipid A phosphoethanolamine transferase</fullName>
    </submittedName>
</protein>
<dbReference type="EMBL" id="JADINB010000084">
    <property type="protein sequence ID" value="MBO8429037.1"/>
    <property type="molecule type" value="Genomic_DNA"/>
</dbReference>
<sequence length="570" mass="65601">MRFLKDIKKEILLFAHNQEQLYIFFCIVLMVTNFCLLFTERMNLPARVAFVCIPLAVQMLLLAASRKPGIFFLILFPKIIIDAFQLVLLKLYGNSIIAVDMFLNLVTTNATEAGELLGSIAPVIIFMVVIYIPAIIFAVVSARETRRINPSFRKRALRGAGALLALGILFLFIARTRPDGFTVKYDLYPNNVFYNLDYAVKKWHRINNYTKSSQGFTFEASRCDTTADNGREIYVLVIGETSRADNWSLYGYNRTTTPMLDTLAGLLKFEDVLSQSNTTHKSVPMLLTPASAEDYRLIYKCKSIVTLFKEAGFKTAYLTNHEYHHTFMAHYFKEADIAVSVRDNAANSHDSLMLKPLETILDTVKSDLFVIVHLYGSHFNYSQRYSRKDAVYKPDIAERIAKKYKQQLINAYDNSILSTDRILYRIVDMVRSQECASALIYTSDHGEDIFDDRRNRFLHASPIPTFYQIHVPFVAWSSPRYRELYGQKWQNMTGNSTMPVSSNSAVFHTLTDLASIKTKYLKSELSLCSENFRAVPRTYLTDHEESVRIDQLLLSKYDYQQFEEKNIRLH</sequence>
<dbReference type="PANTHER" id="PTHR30443">
    <property type="entry name" value="INNER MEMBRANE PROTEIN"/>
    <property type="match status" value="1"/>
</dbReference>
<dbReference type="InterPro" id="IPR058130">
    <property type="entry name" value="PEA_transf_C"/>
</dbReference>
<evidence type="ECO:0000256" key="5">
    <source>
        <dbReference type="ARBA" id="ARBA00022989"/>
    </source>
</evidence>